<keyword evidence="8" id="KW-1185">Reference proteome</keyword>
<dbReference type="AlphaFoldDB" id="A0AAF0AI83"/>
<dbReference type="Gene3D" id="3.40.30.10">
    <property type="entry name" value="Glutaredoxin"/>
    <property type="match status" value="1"/>
</dbReference>
<dbReference type="KEGG" id="dce:O6P33_07375"/>
<dbReference type="InterPro" id="IPR004799">
    <property type="entry name" value="Periplasmic_diS_OxRdtase_DsbE"/>
</dbReference>
<dbReference type="Pfam" id="PF08534">
    <property type="entry name" value="Redoxin"/>
    <property type="match status" value="1"/>
</dbReference>
<dbReference type="NCBIfam" id="TIGR00385">
    <property type="entry name" value="dsbE"/>
    <property type="match status" value="1"/>
</dbReference>
<protein>
    <submittedName>
        <fullName evidence="7">DsbE family thiol:disulfide interchange protein</fullName>
    </submittedName>
</protein>
<keyword evidence="3" id="KW-0201">Cytochrome c-type biogenesis</keyword>
<dbReference type="GO" id="GO:0015036">
    <property type="term" value="F:disulfide oxidoreductase activity"/>
    <property type="evidence" value="ECO:0007669"/>
    <property type="project" value="InterPro"/>
</dbReference>
<dbReference type="InterPro" id="IPR036249">
    <property type="entry name" value="Thioredoxin-like_sf"/>
</dbReference>
<evidence type="ECO:0000313" key="7">
    <source>
        <dbReference type="EMBL" id="WBE24205.1"/>
    </source>
</evidence>
<dbReference type="InterPro" id="IPR013740">
    <property type="entry name" value="Redoxin"/>
</dbReference>
<accession>A0AAF0AI83</accession>
<dbReference type="PANTHER" id="PTHR42852">
    <property type="entry name" value="THIOL:DISULFIDE INTERCHANGE PROTEIN DSBE"/>
    <property type="match status" value="1"/>
</dbReference>
<comment type="similarity">
    <text evidence="2">Belongs to the thioredoxin family. DsbE subfamily.</text>
</comment>
<organism evidence="7 8">
    <name type="scientific">Denitrificimonas caeni</name>
    <dbReference type="NCBI Taxonomy" id="521720"/>
    <lineage>
        <taxon>Bacteria</taxon>
        <taxon>Pseudomonadati</taxon>
        <taxon>Pseudomonadota</taxon>
        <taxon>Gammaproteobacteria</taxon>
        <taxon>Pseudomonadales</taxon>
        <taxon>Pseudomonadaceae</taxon>
        <taxon>Denitrificimonas</taxon>
    </lineage>
</organism>
<reference evidence="7 8" key="1">
    <citation type="submission" date="2022-12" db="EMBL/GenBank/DDBJ databases">
        <title>Coexistence and Characterization of a Novel Tigecycline Resistance gene tet(X) variant and blaNDM-1 in a Pseudomonas caeni Isolate of Chicken Origin.</title>
        <authorList>
            <person name="Lu X."/>
            <person name="Zhang L."/>
            <person name="Li R."/>
            <person name="Wang Z."/>
        </authorList>
    </citation>
    <scope>NUCLEOTIDE SEQUENCE [LARGE SCALE GENOMIC DNA]</scope>
    <source>
        <strain evidence="7 8">CE14</strain>
    </source>
</reference>
<dbReference type="GO" id="GO:0017004">
    <property type="term" value="P:cytochrome complex assembly"/>
    <property type="evidence" value="ECO:0007669"/>
    <property type="project" value="UniProtKB-KW"/>
</dbReference>
<dbReference type="Proteomes" id="UP001212189">
    <property type="component" value="Chromosome"/>
</dbReference>
<dbReference type="GO" id="GO:0005886">
    <property type="term" value="C:plasma membrane"/>
    <property type="evidence" value="ECO:0007669"/>
    <property type="project" value="UniProtKB-SubCell"/>
</dbReference>
<evidence type="ECO:0000256" key="3">
    <source>
        <dbReference type="ARBA" id="ARBA00022748"/>
    </source>
</evidence>
<keyword evidence="5" id="KW-0676">Redox-active center</keyword>
<dbReference type="CDD" id="cd03010">
    <property type="entry name" value="TlpA_like_DsbE"/>
    <property type="match status" value="1"/>
</dbReference>
<dbReference type="InterPro" id="IPR050553">
    <property type="entry name" value="Thioredoxin_ResA/DsbE_sf"/>
</dbReference>
<dbReference type="InterPro" id="IPR013766">
    <property type="entry name" value="Thioredoxin_domain"/>
</dbReference>
<dbReference type="SUPFAM" id="SSF52833">
    <property type="entry name" value="Thioredoxin-like"/>
    <property type="match status" value="1"/>
</dbReference>
<keyword evidence="4" id="KW-1015">Disulfide bond</keyword>
<name>A0AAF0AI83_9GAMM</name>
<evidence type="ECO:0000259" key="6">
    <source>
        <dbReference type="PROSITE" id="PS51352"/>
    </source>
</evidence>
<gene>
    <name evidence="7" type="ORF">O6P33_07375</name>
</gene>
<feature type="domain" description="Thioredoxin" evidence="6">
    <location>
        <begin position="37"/>
        <end position="179"/>
    </location>
</feature>
<dbReference type="PANTHER" id="PTHR42852:SF6">
    <property type="entry name" value="THIOL:DISULFIDE INTERCHANGE PROTEIN DSBE"/>
    <property type="match status" value="1"/>
</dbReference>
<evidence type="ECO:0000256" key="4">
    <source>
        <dbReference type="ARBA" id="ARBA00023157"/>
    </source>
</evidence>
<evidence type="ECO:0000256" key="1">
    <source>
        <dbReference type="ARBA" id="ARBA00004383"/>
    </source>
</evidence>
<proteinExistence type="inferred from homology"/>
<dbReference type="GO" id="GO:0030288">
    <property type="term" value="C:outer membrane-bounded periplasmic space"/>
    <property type="evidence" value="ECO:0007669"/>
    <property type="project" value="InterPro"/>
</dbReference>
<evidence type="ECO:0000313" key="8">
    <source>
        <dbReference type="Proteomes" id="UP001212189"/>
    </source>
</evidence>
<evidence type="ECO:0000256" key="2">
    <source>
        <dbReference type="ARBA" id="ARBA00007758"/>
    </source>
</evidence>
<dbReference type="PROSITE" id="PS51352">
    <property type="entry name" value="THIOREDOXIN_2"/>
    <property type="match status" value="1"/>
</dbReference>
<evidence type="ECO:0000256" key="5">
    <source>
        <dbReference type="ARBA" id="ARBA00023284"/>
    </source>
</evidence>
<dbReference type="EMBL" id="CP114976">
    <property type="protein sequence ID" value="WBE24205.1"/>
    <property type="molecule type" value="Genomic_DNA"/>
</dbReference>
<sequence>MSKGRLIALLGVVFGVVLFAAMAIFGINNDPSKLPSALVGKTFPAFTASSLDDPAVEITEADIVGRPALVNVWATWCVECKIEHPVFNDLAEQGVVIHGINYKDNTDDAKRWLKDYLNPYQLNISDPKGTLGFELGVYGAPETFLVDKNGQIVHRHTGVIDERMWREKFAPMYQELLDQ</sequence>
<comment type="subcellular location">
    <subcellularLocation>
        <location evidence="1">Cell inner membrane</location>
        <topology evidence="1">Single-pass membrane protein</topology>
        <orientation evidence="1">Periplasmic side</orientation>
    </subcellularLocation>
</comment>